<feature type="non-terminal residue" evidence="10">
    <location>
        <position position="1"/>
    </location>
</feature>
<dbReference type="Pfam" id="PF01826">
    <property type="entry name" value="TIL"/>
    <property type="match status" value="2"/>
</dbReference>
<comment type="caution">
    <text evidence="10">The sequence shown here is derived from an EMBL/GenBank/DDBJ whole genome shotgun (WGS) entry which is preliminary data.</text>
</comment>
<keyword evidence="2" id="KW-0964">Secreted</keyword>
<evidence type="ECO:0000256" key="1">
    <source>
        <dbReference type="ARBA" id="ARBA00004613"/>
    </source>
</evidence>
<keyword evidence="3" id="KW-0646">Protease inhibitor</keyword>
<organism evidence="10 11">
    <name type="scientific">Rhamnusium bicolor</name>
    <dbReference type="NCBI Taxonomy" id="1586634"/>
    <lineage>
        <taxon>Eukaryota</taxon>
        <taxon>Metazoa</taxon>
        <taxon>Ecdysozoa</taxon>
        <taxon>Arthropoda</taxon>
        <taxon>Hexapoda</taxon>
        <taxon>Insecta</taxon>
        <taxon>Pterygota</taxon>
        <taxon>Neoptera</taxon>
        <taxon>Endopterygota</taxon>
        <taxon>Coleoptera</taxon>
        <taxon>Polyphaga</taxon>
        <taxon>Cucujiformia</taxon>
        <taxon>Chrysomeloidea</taxon>
        <taxon>Cerambycidae</taxon>
        <taxon>Lepturinae</taxon>
        <taxon>Rhagiini</taxon>
        <taxon>Rhamnusium</taxon>
    </lineage>
</organism>
<evidence type="ECO:0000313" key="10">
    <source>
        <dbReference type="EMBL" id="KAJ8964857.1"/>
    </source>
</evidence>
<dbReference type="EMBL" id="JANEYF010001307">
    <property type="protein sequence ID" value="KAJ8964857.1"/>
    <property type="molecule type" value="Genomic_DNA"/>
</dbReference>
<dbReference type="GO" id="GO:0031012">
    <property type="term" value="C:extracellular matrix"/>
    <property type="evidence" value="ECO:0007669"/>
    <property type="project" value="TreeGrafter"/>
</dbReference>
<dbReference type="AlphaFoldDB" id="A0AAV8ZLC2"/>
<dbReference type="Pfam" id="PF08742">
    <property type="entry name" value="C8"/>
    <property type="match status" value="2"/>
</dbReference>
<evidence type="ECO:0000256" key="8">
    <source>
        <dbReference type="ARBA" id="ARBA00023180"/>
    </source>
</evidence>
<accession>A0AAV8ZLC2</accession>
<protein>
    <recommendedName>
        <fullName evidence="9">VWFD domain-containing protein</fullName>
    </recommendedName>
</protein>
<dbReference type="SMART" id="SM00832">
    <property type="entry name" value="C8"/>
    <property type="match status" value="2"/>
</dbReference>
<dbReference type="CDD" id="cd19941">
    <property type="entry name" value="TIL"/>
    <property type="match status" value="3"/>
</dbReference>
<keyword evidence="8" id="KW-0325">Glycoprotein</keyword>
<dbReference type="FunFam" id="2.10.25.10:FF:000674">
    <property type="entry name" value="Mucin-2"/>
    <property type="match status" value="1"/>
</dbReference>
<evidence type="ECO:0000259" key="9">
    <source>
        <dbReference type="PROSITE" id="PS51233"/>
    </source>
</evidence>
<dbReference type="Pfam" id="PF00094">
    <property type="entry name" value="VWD"/>
    <property type="match status" value="3"/>
</dbReference>
<proteinExistence type="predicted"/>
<dbReference type="SMART" id="SM00215">
    <property type="entry name" value="VWC_out"/>
    <property type="match status" value="2"/>
</dbReference>
<evidence type="ECO:0000256" key="5">
    <source>
        <dbReference type="ARBA" id="ARBA00022737"/>
    </source>
</evidence>
<dbReference type="Gene3D" id="2.10.25.10">
    <property type="entry name" value="Laminin"/>
    <property type="match status" value="3"/>
</dbReference>
<sequence>SPEGVPIFASAKKVLPIPGQLPGIRVEMSAHHIVVSLDSLGAKIRWDGQQLVHVEAKESLWNRTEGLCGRLDGDEQNDELTKDGQVPRSIVTLASSWRVDDLENECDDAPTEEHVCQDTGVKDSLPHKATLFCKKLLSDKRFASCQHACGPAKGQPGCGVSTEIPEDNEPCVEGCYCPEGTVLHENKCISKEKCPCRLRGKSFPAGTSVPKDCNTCTCSDGQWVCTQVSCGSRCSAIGDPHYITFDGKRFDFMGQCSYYLVKNSNFSIEAENVACAGSISQAMNFPASVSSGLPSCTKTVTIKINGQNIKLKQNHDLVVNGQDISKLPYSIAGINIRSVSSLFLQVKLPNGIEVWWDGVTRAYIDVPAEFKEKTRGLCGTFNNNQKDDFLTPEDDIEQAVIPFANKWKTSEKCNDIPEVLSSHPCDKNIHKKATAEKYCLKIKSDLFKDCHWFVDPDQFYQDCLYDMCSCEFKEVMATEILVSKCLCPIIAGYATECSRKGVKIDWRGDVRECGVHCPGGQKYQVCGNSCTRTCFDIAVDPDCRQQCVEGCNCPDGQALDDNGECIPVGQCKCQHDGLEFPAGYKEVRAAPNGPELCTCINAVWHCKTASPEEMKDFPRASDLKSMCSASANMEFTTCEPVEPVTCKNMHSPDYFSASVCHSGCQCKEGYVLDTSTKNCVKPTECPCHHGGRSYKENATVQSDCNTCQCQNGKWTCTDRLCTAECSTWGDSHYKTFDGKHFDYQGQCDYVMAKGNLGSDSFDISIQNVPCGSLGTACSKSVTVRVASGEDTESVTFAKEKPIPKYKTYKHIIVREKGLFVTVEAPDLGLVVHWDKGTRVYVKIKGLCGNYNDNDADDFQTPSGGLAEVSANIFGDSWRLQSYCPEALEITDTCEDRPNRKVWAMKQCGIMKSPLFAPCHNEVPLDHYFEKCVFDSCACDQGGDCECLCTAVAAYAQECNNRGVPIKWRSQQVCRKKKSAKVNRVQRQHLKNSQPISWNNLLNNNLKESSRCDVSQMVDIQCRTVRSHIPAKETGLDVECSLERGLVCKSTGKGKSCVDFEIRVLCQCGQ</sequence>
<evidence type="ECO:0000256" key="7">
    <source>
        <dbReference type="ARBA" id="ARBA00023157"/>
    </source>
</evidence>
<dbReference type="PANTHER" id="PTHR11339">
    <property type="entry name" value="EXTRACELLULAR MATRIX GLYCOPROTEIN RELATED"/>
    <property type="match status" value="1"/>
</dbReference>
<dbReference type="InterPro" id="IPR001846">
    <property type="entry name" value="VWF_type-D"/>
</dbReference>
<dbReference type="GO" id="GO:0005615">
    <property type="term" value="C:extracellular space"/>
    <property type="evidence" value="ECO:0007669"/>
    <property type="project" value="TreeGrafter"/>
</dbReference>
<dbReference type="Proteomes" id="UP001162156">
    <property type="component" value="Unassembled WGS sequence"/>
</dbReference>
<feature type="domain" description="VWFD" evidence="9">
    <location>
        <begin position="1"/>
        <end position="107"/>
    </location>
</feature>
<dbReference type="SMART" id="SM00214">
    <property type="entry name" value="VWC"/>
    <property type="match status" value="2"/>
</dbReference>
<keyword evidence="6" id="KW-0186">Copper</keyword>
<reference evidence="10" key="1">
    <citation type="journal article" date="2023" name="Insect Mol. Biol.">
        <title>Genome sequencing provides insights into the evolution of gene families encoding plant cell wall-degrading enzymes in longhorned beetles.</title>
        <authorList>
            <person name="Shin N.R."/>
            <person name="Okamura Y."/>
            <person name="Kirsch R."/>
            <person name="Pauchet Y."/>
        </authorList>
    </citation>
    <scope>NUCLEOTIDE SEQUENCE</scope>
    <source>
        <strain evidence="10">RBIC_L_NR</strain>
    </source>
</reference>
<evidence type="ECO:0000313" key="11">
    <source>
        <dbReference type="Proteomes" id="UP001162156"/>
    </source>
</evidence>
<evidence type="ECO:0000256" key="3">
    <source>
        <dbReference type="ARBA" id="ARBA00022690"/>
    </source>
</evidence>
<dbReference type="InterPro" id="IPR001007">
    <property type="entry name" value="VWF_dom"/>
</dbReference>
<comment type="subcellular location">
    <subcellularLocation>
        <location evidence="1">Secreted</location>
    </subcellularLocation>
</comment>
<keyword evidence="5" id="KW-0677">Repeat</keyword>
<keyword evidence="4" id="KW-0732">Signal</keyword>
<gene>
    <name evidence="10" type="ORF">NQ314_004575</name>
</gene>
<keyword evidence="7" id="KW-1015">Disulfide bond</keyword>
<feature type="domain" description="VWFD" evidence="9">
    <location>
        <begin position="723"/>
        <end position="884"/>
    </location>
</feature>
<evidence type="ECO:0000256" key="2">
    <source>
        <dbReference type="ARBA" id="ARBA00022525"/>
    </source>
</evidence>
<dbReference type="SMART" id="SM00216">
    <property type="entry name" value="VWD"/>
    <property type="match status" value="2"/>
</dbReference>
<dbReference type="InterPro" id="IPR025155">
    <property type="entry name" value="WxxW_domain"/>
</dbReference>
<dbReference type="PROSITE" id="PS51233">
    <property type="entry name" value="VWFD"/>
    <property type="match status" value="3"/>
</dbReference>
<evidence type="ECO:0000256" key="6">
    <source>
        <dbReference type="ARBA" id="ARBA00023008"/>
    </source>
</evidence>
<dbReference type="SUPFAM" id="SSF57603">
    <property type="entry name" value="FnI-like domain"/>
    <property type="match status" value="1"/>
</dbReference>
<dbReference type="Pfam" id="PF13330">
    <property type="entry name" value="Mucin2_WxxW"/>
    <property type="match status" value="1"/>
</dbReference>
<dbReference type="InterPro" id="IPR050780">
    <property type="entry name" value="Mucin_vWF_Thrombospondin_sf"/>
</dbReference>
<evidence type="ECO:0000256" key="4">
    <source>
        <dbReference type="ARBA" id="ARBA00022729"/>
    </source>
</evidence>
<dbReference type="InterPro" id="IPR002919">
    <property type="entry name" value="TIL_dom"/>
</dbReference>
<dbReference type="Pfam" id="PF23244">
    <property type="entry name" value="VWF"/>
    <property type="match status" value="1"/>
</dbReference>
<dbReference type="PANTHER" id="PTHR11339:SF386">
    <property type="entry name" value="HEMOLECTIN, ISOFORM A"/>
    <property type="match status" value="1"/>
</dbReference>
<feature type="domain" description="VWFD" evidence="9">
    <location>
        <begin position="232"/>
        <end position="414"/>
    </location>
</feature>
<name>A0AAV8ZLC2_9CUCU</name>
<dbReference type="InterPro" id="IPR014853">
    <property type="entry name" value="VWF/SSPO/ZAN-like_Cys-rich_dom"/>
</dbReference>
<keyword evidence="11" id="KW-1185">Reference proteome</keyword>
<dbReference type="SUPFAM" id="SSF57567">
    <property type="entry name" value="Serine protease inhibitors"/>
    <property type="match status" value="3"/>
</dbReference>
<dbReference type="GO" id="GO:0030414">
    <property type="term" value="F:peptidase inhibitor activity"/>
    <property type="evidence" value="ECO:0007669"/>
    <property type="project" value="UniProtKB-KW"/>
</dbReference>
<dbReference type="InterPro" id="IPR036084">
    <property type="entry name" value="Ser_inhib-like_sf"/>
</dbReference>